<dbReference type="InterPro" id="IPR036396">
    <property type="entry name" value="Cyt_P450_sf"/>
</dbReference>
<keyword evidence="4" id="KW-0349">Heme</keyword>
<evidence type="ECO:0000313" key="9">
    <source>
        <dbReference type="EMBL" id="KAG6399611.1"/>
    </source>
</evidence>
<comment type="subcellular location">
    <subcellularLocation>
        <location evidence="2">Membrane</location>
        <topology evidence="2">Single-pass membrane protein</topology>
    </subcellularLocation>
</comment>
<dbReference type="GO" id="GO:0016712">
    <property type="term" value="F:oxidoreductase activity, acting on paired donors, with incorporation or reduction of molecular oxygen, reduced flavin or flavoprotein as one donor, and incorporation of one atom of oxygen"/>
    <property type="evidence" value="ECO:0007669"/>
    <property type="project" value="UniProtKB-ARBA"/>
</dbReference>
<evidence type="ECO:0000256" key="2">
    <source>
        <dbReference type="ARBA" id="ARBA00004167"/>
    </source>
</evidence>
<dbReference type="PRINTS" id="PR00463">
    <property type="entry name" value="EP450I"/>
</dbReference>
<evidence type="ECO:0000256" key="3">
    <source>
        <dbReference type="ARBA" id="ARBA00010617"/>
    </source>
</evidence>
<keyword evidence="10" id="KW-1185">Reference proteome</keyword>
<dbReference type="GO" id="GO:0005506">
    <property type="term" value="F:iron ion binding"/>
    <property type="evidence" value="ECO:0007669"/>
    <property type="project" value="InterPro"/>
</dbReference>
<dbReference type="Pfam" id="PF00067">
    <property type="entry name" value="p450"/>
    <property type="match status" value="1"/>
</dbReference>
<evidence type="ECO:0000256" key="8">
    <source>
        <dbReference type="ARBA" id="ARBA00023033"/>
    </source>
</evidence>
<proteinExistence type="inferred from homology"/>
<organism evidence="9">
    <name type="scientific">Salvia splendens</name>
    <name type="common">Scarlet sage</name>
    <dbReference type="NCBI Taxonomy" id="180675"/>
    <lineage>
        <taxon>Eukaryota</taxon>
        <taxon>Viridiplantae</taxon>
        <taxon>Streptophyta</taxon>
        <taxon>Embryophyta</taxon>
        <taxon>Tracheophyta</taxon>
        <taxon>Spermatophyta</taxon>
        <taxon>Magnoliopsida</taxon>
        <taxon>eudicotyledons</taxon>
        <taxon>Gunneridae</taxon>
        <taxon>Pentapetalae</taxon>
        <taxon>asterids</taxon>
        <taxon>lamiids</taxon>
        <taxon>Lamiales</taxon>
        <taxon>Lamiaceae</taxon>
        <taxon>Nepetoideae</taxon>
        <taxon>Mentheae</taxon>
        <taxon>Salviinae</taxon>
        <taxon>Salvia</taxon>
        <taxon>Salvia subgen. Calosphace</taxon>
        <taxon>core Calosphace</taxon>
    </lineage>
</organism>
<dbReference type="GO" id="GO:0044550">
    <property type="term" value="P:secondary metabolite biosynthetic process"/>
    <property type="evidence" value="ECO:0007669"/>
    <property type="project" value="UniProtKB-ARBA"/>
</dbReference>
<dbReference type="EMBL" id="PNBA02000015">
    <property type="protein sequence ID" value="KAG6399611.1"/>
    <property type="molecule type" value="Genomic_DNA"/>
</dbReference>
<gene>
    <name evidence="9" type="ORF">SASPL_141092</name>
</gene>
<comment type="similarity">
    <text evidence="3">Belongs to the cytochrome P450 family.</text>
</comment>
<sequence length="128" mass="14331">MEIILVAIDNPASAVEWALAEMMIDPSLLDLASKELDEVVGRNRLVQESDLHQLNFIKACVKEAFRLHPVTVFNLLTGLRGCPAVKLGSTMVTMLLARLIQGFTCLHRLIPPLLISSRQILISYWLNH</sequence>
<dbReference type="InterPro" id="IPR002401">
    <property type="entry name" value="Cyt_P450_E_grp-I"/>
</dbReference>
<keyword evidence="7" id="KW-0408">Iron</keyword>
<dbReference type="AlphaFoldDB" id="A0A8X8ZC85"/>
<protein>
    <submittedName>
        <fullName evidence="9">Uncharacterized protein</fullName>
    </submittedName>
</protein>
<dbReference type="GO" id="GO:0020037">
    <property type="term" value="F:heme binding"/>
    <property type="evidence" value="ECO:0007669"/>
    <property type="project" value="InterPro"/>
</dbReference>
<evidence type="ECO:0000256" key="1">
    <source>
        <dbReference type="ARBA" id="ARBA00001971"/>
    </source>
</evidence>
<keyword evidence="6" id="KW-0560">Oxidoreductase</keyword>
<comment type="caution">
    <text evidence="9">The sequence shown here is derived from an EMBL/GenBank/DDBJ whole genome shotgun (WGS) entry which is preliminary data.</text>
</comment>
<comment type="cofactor">
    <cofactor evidence="1">
        <name>heme</name>
        <dbReference type="ChEBI" id="CHEBI:30413"/>
    </cofactor>
</comment>
<dbReference type="InterPro" id="IPR001128">
    <property type="entry name" value="Cyt_P450"/>
</dbReference>
<dbReference type="PANTHER" id="PTHR47944:SF4">
    <property type="entry name" value="OS09G0441700 PROTEIN"/>
    <property type="match status" value="1"/>
</dbReference>
<keyword evidence="5" id="KW-0479">Metal-binding</keyword>
<dbReference type="SUPFAM" id="SSF48264">
    <property type="entry name" value="Cytochrome P450"/>
    <property type="match status" value="1"/>
</dbReference>
<dbReference type="GO" id="GO:0016020">
    <property type="term" value="C:membrane"/>
    <property type="evidence" value="ECO:0007669"/>
    <property type="project" value="UniProtKB-SubCell"/>
</dbReference>
<evidence type="ECO:0000313" key="10">
    <source>
        <dbReference type="Proteomes" id="UP000298416"/>
    </source>
</evidence>
<dbReference type="Proteomes" id="UP000298416">
    <property type="component" value="Unassembled WGS sequence"/>
</dbReference>
<evidence type="ECO:0000256" key="5">
    <source>
        <dbReference type="ARBA" id="ARBA00022723"/>
    </source>
</evidence>
<name>A0A8X8ZC85_SALSN</name>
<evidence type="ECO:0000256" key="6">
    <source>
        <dbReference type="ARBA" id="ARBA00023002"/>
    </source>
</evidence>
<dbReference type="GO" id="GO:0016114">
    <property type="term" value="P:terpenoid biosynthetic process"/>
    <property type="evidence" value="ECO:0007669"/>
    <property type="project" value="UniProtKB-ARBA"/>
</dbReference>
<reference evidence="9" key="2">
    <citation type="submission" date="2020-08" db="EMBL/GenBank/DDBJ databases">
        <title>Plant Genome Project.</title>
        <authorList>
            <person name="Zhang R.-G."/>
        </authorList>
    </citation>
    <scope>NUCLEOTIDE SEQUENCE</scope>
    <source>
        <strain evidence="9">Huo1</strain>
        <tissue evidence="9">Leaf</tissue>
    </source>
</reference>
<accession>A0A8X8ZC85</accession>
<dbReference type="Gene3D" id="1.10.630.10">
    <property type="entry name" value="Cytochrome P450"/>
    <property type="match status" value="1"/>
</dbReference>
<evidence type="ECO:0000256" key="7">
    <source>
        <dbReference type="ARBA" id="ARBA00023004"/>
    </source>
</evidence>
<evidence type="ECO:0000256" key="4">
    <source>
        <dbReference type="ARBA" id="ARBA00022617"/>
    </source>
</evidence>
<dbReference type="PANTHER" id="PTHR47944">
    <property type="entry name" value="CYTOCHROME P450 98A9"/>
    <property type="match status" value="1"/>
</dbReference>
<keyword evidence="8" id="KW-0503">Monooxygenase</keyword>
<reference evidence="9" key="1">
    <citation type="submission" date="2018-01" db="EMBL/GenBank/DDBJ databases">
        <authorList>
            <person name="Mao J.F."/>
        </authorList>
    </citation>
    <scope>NUCLEOTIDE SEQUENCE</scope>
    <source>
        <strain evidence="9">Huo1</strain>
        <tissue evidence="9">Leaf</tissue>
    </source>
</reference>